<evidence type="ECO:0000256" key="1">
    <source>
        <dbReference type="SAM" id="Coils"/>
    </source>
</evidence>
<gene>
    <name evidence="3" type="ORF">ECRASSUSDP1_LOCUS12554</name>
</gene>
<name>A0AAD1ULY4_EUPCR</name>
<dbReference type="Proteomes" id="UP001295684">
    <property type="component" value="Unassembled WGS sequence"/>
</dbReference>
<dbReference type="EMBL" id="CAMPGE010012465">
    <property type="protein sequence ID" value="CAI2371234.1"/>
    <property type="molecule type" value="Genomic_DNA"/>
</dbReference>
<feature type="region of interest" description="Disordered" evidence="2">
    <location>
        <begin position="139"/>
        <end position="170"/>
    </location>
</feature>
<evidence type="ECO:0000313" key="4">
    <source>
        <dbReference type="Proteomes" id="UP001295684"/>
    </source>
</evidence>
<keyword evidence="4" id="KW-1185">Reference proteome</keyword>
<sequence length="424" mass="50312">MGSGASNKRNLNDKYKSRRQKSHNGIQVLQFYSKPEFTNLPDGILWRTKKEKTFLPGQLGDYTMLKEYGIIKIFLKKEKAEKIEEEIYRVIEEKEDEKREIEDEMEAGSSIDRKKKGEISNIQKIISDYQRVLKCIQDRNNNQSDEENKSYHSSVSEDEKKEMDDCVNNPTPIQKDKIKDWIRKHDTGMADAYRDNGRLRLILTNPKHVKILDEILDNLDKNLDNPEGYILPDLNTLEIKLVANIVDKADKLLRNHFPIKVKHLWVRNNHSEHDITRYWNILDSIDSQRMNQLVLSKFYIPADILGNIFNHFYQVRILAFWYCKLEAEEVEISDEIEFEIEHIVFKNCRQGTKRNRYLDYLWRFIEAIGRSNLKDSLQSCRFKNDKKVKIKPQEIQKIFYCNGMTDVKVIEAIYEGLELDYQKF</sequence>
<accession>A0AAD1ULY4</accession>
<proteinExistence type="predicted"/>
<evidence type="ECO:0000256" key="2">
    <source>
        <dbReference type="SAM" id="MobiDB-lite"/>
    </source>
</evidence>
<keyword evidence="1" id="KW-0175">Coiled coil</keyword>
<dbReference type="AlphaFoldDB" id="A0AAD1ULY4"/>
<comment type="caution">
    <text evidence="3">The sequence shown here is derived from an EMBL/GenBank/DDBJ whole genome shotgun (WGS) entry which is preliminary data.</text>
</comment>
<reference evidence="3" key="1">
    <citation type="submission" date="2023-07" db="EMBL/GenBank/DDBJ databases">
        <authorList>
            <consortium name="AG Swart"/>
            <person name="Singh M."/>
            <person name="Singh A."/>
            <person name="Seah K."/>
            <person name="Emmerich C."/>
        </authorList>
    </citation>
    <scope>NUCLEOTIDE SEQUENCE</scope>
    <source>
        <strain evidence="3">DP1</strain>
    </source>
</reference>
<organism evidence="3 4">
    <name type="scientific">Euplotes crassus</name>
    <dbReference type="NCBI Taxonomy" id="5936"/>
    <lineage>
        <taxon>Eukaryota</taxon>
        <taxon>Sar</taxon>
        <taxon>Alveolata</taxon>
        <taxon>Ciliophora</taxon>
        <taxon>Intramacronucleata</taxon>
        <taxon>Spirotrichea</taxon>
        <taxon>Hypotrichia</taxon>
        <taxon>Euplotida</taxon>
        <taxon>Euplotidae</taxon>
        <taxon>Moneuplotes</taxon>
    </lineage>
</organism>
<evidence type="ECO:0000313" key="3">
    <source>
        <dbReference type="EMBL" id="CAI2371234.1"/>
    </source>
</evidence>
<feature type="coiled-coil region" evidence="1">
    <location>
        <begin position="77"/>
        <end position="111"/>
    </location>
</feature>
<feature type="region of interest" description="Disordered" evidence="2">
    <location>
        <begin position="1"/>
        <end position="21"/>
    </location>
</feature>
<feature type="compositionally biased region" description="Basic and acidic residues" evidence="2">
    <location>
        <begin position="146"/>
        <end position="164"/>
    </location>
</feature>
<protein>
    <submittedName>
        <fullName evidence="3">Uncharacterized protein</fullName>
    </submittedName>
</protein>